<evidence type="ECO:0000313" key="3">
    <source>
        <dbReference type="Proteomes" id="UP000816034"/>
    </source>
</evidence>
<organism evidence="2 3">
    <name type="scientific">Naegleria lovaniensis</name>
    <name type="common">Amoeba</name>
    <dbReference type="NCBI Taxonomy" id="51637"/>
    <lineage>
        <taxon>Eukaryota</taxon>
        <taxon>Discoba</taxon>
        <taxon>Heterolobosea</taxon>
        <taxon>Tetramitia</taxon>
        <taxon>Eutetramitia</taxon>
        <taxon>Vahlkampfiidae</taxon>
        <taxon>Naegleria</taxon>
    </lineage>
</organism>
<dbReference type="GeneID" id="68097913"/>
<accession>A0AA88GN48</accession>
<dbReference type="RefSeq" id="XP_044547935.1">
    <property type="nucleotide sequence ID" value="XM_044695210.1"/>
</dbReference>
<dbReference type="Pfam" id="PF09754">
    <property type="entry name" value="PAC2"/>
    <property type="match status" value="1"/>
</dbReference>
<dbReference type="PANTHER" id="PTHR35610:SF3">
    <property type="entry name" value="PROTEASOME ASSEMBLY CHAPERONE FAMILY PROTEIN"/>
    <property type="match status" value="1"/>
</dbReference>
<dbReference type="EMBL" id="PYSW02000024">
    <property type="protein sequence ID" value="KAG2382256.1"/>
    <property type="molecule type" value="Genomic_DNA"/>
</dbReference>
<dbReference type="Gene3D" id="3.40.50.10900">
    <property type="entry name" value="PAC-like subunit"/>
    <property type="match status" value="2"/>
</dbReference>
<evidence type="ECO:0000256" key="1">
    <source>
        <dbReference type="SAM" id="MobiDB-lite"/>
    </source>
</evidence>
<feature type="compositionally biased region" description="Acidic residues" evidence="1">
    <location>
        <begin position="201"/>
        <end position="223"/>
    </location>
</feature>
<feature type="region of interest" description="Disordered" evidence="1">
    <location>
        <begin position="1"/>
        <end position="44"/>
    </location>
</feature>
<gene>
    <name evidence="2" type="ORF">C9374_005458</name>
</gene>
<keyword evidence="3" id="KW-1185">Reference proteome</keyword>
<comment type="caution">
    <text evidence="2">The sequence shown here is derived from an EMBL/GenBank/DDBJ whole genome shotgun (WGS) entry which is preliminary data.</text>
</comment>
<feature type="region of interest" description="Disordered" evidence="1">
    <location>
        <begin position="192"/>
        <end position="223"/>
    </location>
</feature>
<dbReference type="InterPro" id="IPR019151">
    <property type="entry name" value="Proteasome_assmbl_chaperone_2"/>
</dbReference>
<dbReference type="SUPFAM" id="SSF159659">
    <property type="entry name" value="Cgl1923-like"/>
    <property type="match status" value="1"/>
</dbReference>
<proteinExistence type="predicted"/>
<dbReference type="Proteomes" id="UP000816034">
    <property type="component" value="Unassembled WGS sequence"/>
</dbReference>
<protein>
    <submittedName>
        <fullName evidence="2">Uncharacterized protein</fullName>
    </submittedName>
</protein>
<dbReference type="AlphaFoldDB" id="A0AA88GN48"/>
<evidence type="ECO:0000313" key="2">
    <source>
        <dbReference type="EMBL" id="KAG2382256.1"/>
    </source>
</evidence>
<sequence>MQAMQTDQVGQPQPNQQPPITPKTPKSASQMFPSVATGKPSTDENVPAFCKQYKIISKNRIGKVVLREFDSIECDGTVVIEGFPSEEGMTAIMTANYIIKQLQLPLVGDIVSPYFTPLGVVRDGLPSHGIRIYGNKKIVVFVSEYEIKDPEIQNDIIDAVYDFCQRHRSKCLISVDGLDVDPTVKKQPTDDIKIGIQSSAADDEEEDEEGDEGEEMMSFEDEDAPKTTEELLKLLEQEDYKEKVWYVTNSEHYAKKLQEMNATVAIEVACTGISGGILAEAPFRGVPVLSLFAPLNKFLKIGTRASITLIHALNKLMSEDQTSILIDTSELDKTAKELESKLKDVLGKLAPGALGDEKTPAGAFHSMYM</sequence>
<feature type="compositionally biased region" description="Low complexity" evidence="1">
    <location>
        <begin position="1"/>
        <end position="14"/>
    </location>
</feature>
<dbReference type="PANTHER" id="PTHR35610">
    <property type="entry name" value="3-ISOPROPYLMALATE DEHYDRATASE-RELATED"/>
    <property type="match status" value="1"/>
</dbReference>
<dbReference type="InterPro" id="IPR038389">
    <property type="entry name" value="PSMG2_sf"/>
</dbReference>
<name>A0AA88GN48_NAELO</name>
<reference evidence="2 3" key="1">
    <citation type="journal article" date="2018" name="BMC Genomics">
        <title>The genome of Naegleria lovaniensis, the basis for a comparative approach to unravel pathogenicity factors of the human pathogenic amoeba N. fowleri.</title>
        <authorList>
            <person name="Liechti N."/>
            <person name="Schurch N."/>
            <person name="Bruggmann R."/>
            <person name="Wittwer M."/>
        </authorList>
    </citation>
    <scope>NUCLEOTIDE SEQUENCE [LARGE SCALE GENOMIC DNA]</scope>
    <source>
        <strain evidence="2 3">ATCC 30569</strain>
    </source>
</reference>